<evidence type="ECO:0000313" key="1">
    <source>
        <dbReference type="EMBL" id="CAF1092581.1"/>
    </source>
</evidence>
<dbReference type="OrthoDB" id="6579689at2759"/>
<sequence length="289" mass="33924">MDLSFLDSQVEHSVDEISEKISSIKIQNDHDWSLHHTQKNNFYKLYSNGFCYVVDKPKIDLISEATKIYWRCEFYNECGGRGISNGLIPPFKETNNHHDWHKPKPESKEFLESKETFNELVKKSKDAPRALIRDFQPGLSENCIYSWSKKNAIRQKVIRTRNCQNGLSTKNFKLLHHVVIDEELKFTYKKNKFYFGDSGPTDKNRVIFFTTDQNLKLLSTYRDWYCDGTFSICPSPFKQVYTIHIIIRGTTLPMVYAFLPNKKQVTYKKLFKLLAELITMKPLSVNCDF</sequence>
<dbReference type="EMBL" id="CAJNOC010007129">
    <property type="protein sequence ID" value="CAF1092581.1"/>
    <property type="molecule type" value="Genomic_DNA"/>
</dbReference>
<comment type="caution">
    <text evidence="1">The sequence shown here is derived from an EMBL/GenBank/DDBJ whole genome shotgun (WGS) entry which is preliminary data.</text>
</comment>
<keyword evidence="2" id="KW-1185">Reference proteome</keyword>
<accession>A0A814NI55</accession>
<protein>
    <recommendedName>
        <fullName evidence="3">MULE transposase domain-containing protein</fullName>
    </recommendedName>
</protein>
<dbReference type="Proteomes" id="UP000663879">
    <property type="component" value="Unassembled WGS sequence"/>
</dbReference>
<name>A0A814NI55_9BILA</name>
<dbReference type="Gene3D" id="2.20.25.240">
    <property type="match status" value="1"/>
</dbReference>
<organism evidence="1 2">
    <name type="scientific">Brachionus calyciflorus</name>
    <dbReference type="NCBI Taxonomy" id="104777"/>
    <lineage>
        <taxon>Eukaryota</taxon>
        <taxon>Metazoa</taxon>
        <taxon>Spiralia</taxon>
        <taxon>Gnathifera</taxon>
        <taxon>Rotifera</taxon>
        <taxon>Eurotatoria</taxon>
        <taxon>Monogononta</taxon>
        <taxon>Pseudotrocha</taxon>
        <taxon>Ploima</taxon>
        <taxon>Brachionidae</taxon>
        <taxon>Brachionus</taxon>
    </lineage>
</organism>
<proteinExistence type="predicted"/>
<evidence type="ECO:0000313" key="2">
    <source>
        <dbReference type="Proteomes" id="UP000663879"/>
    </source>
</evidence>
<gene>
    <name evidence="1" type="ORF">OXX778_LOCUS20745</name>
</gene>
<dbReference type="AlphaFoldDB" id="A0A814NI55"/>
<reference evidence="1" key="1">
    <citation type="submission" date="2021-02" db="EMBL/GenBank/DDBJ databases">
        <authorList>
            <person name="Nowell W R."/>
        </authorList>
    </citation>
    <scope>NUCLEOTIDE SEQUENCE</scope>
    <source>
        <strain evidence="1">Ploen Becks lab</strain>
    </source>
</reference>
<evidence type="ECO:0008006" key="3">
    <source>
        <dbReference type="Google" id="ProtNLM"/>
    </source>
</evidence>